<dbReference type="PROSITE" id="PS51411">
    <property type="entry name" value="PSP1_C"/>
    <property type="match status" value="1"/>
</dbReference>
<dbReference type="NCBIfam" id="NF041131">
    <property type="entry name" value="RicT_YaaT_fam"/>
    <property type="match status" value="1"/>
</dbReference>
<organism evidence="2 3">
    <name type="scientific">Thraustotheca clavata</name>
    <dbReference type="NCBI Taxonomy" id="74557"/>
    <lineage>
        <taxon>Eukaryota</taxon>
        <taxon>Sar</taxon>
        <taxon>Stramenopiles</taxon>
        <taxon>Oomycota</taxon>
        <taxon>Saprolegniomycetes</taxon>
        <taxon>Saprolegniales</taxon>
        <taxon>Achlyaceae</taxon>
        <taxon>Thraustotheca</taxon>
    </lineage>
</organism>
<dbReference type="InterPro" id="IPR047767">
    <property type="entry name" value="PSP1-like"/>
</dbReference>
<dbReference type="PANTHER" id="PTHR43830:SF3">
    <property type="entry name" value="PROTEIN PSP1"/>
    <property type="match status" value="1"/>
</dbReference>
<dbReference type="Pfam" id="PF04468">
    <property type="entry name" value="PSP1"/>
    <property type="match status" value="1"/>
</dbReference>
<evidence type="ECO:0000259" key="1">
    <source>
        <dbReference type="PROSITE" id="PS51411"/>
    </source>
</evidence>
<protein>
    <recommendedName>
        <fullName evidence="1">PSP1 C-terminal domain-containing protein</fullName>
    </recommendedName>
</protein>
<proteinExistence type="predicted"/>
<dbReference type="GO" id="GO:0005737">
    <property type="term" value="C:cytoplasm"/>
    <property type="evidence" value="ECO:0007669"/>
    <property type="project" value="TreeGrafter"/>
</dbReference>
<comment type="caution">
    <text evidence="2">The sequence shown here is derived from an EMBL/GenBank/DDBJ whole genome shotgun (WGS) entry which is preliminary data.</text>
</comment>
<sequence length="312" mass="37279">MLARWTFGRSEDEKEWHSQDNQALEALSYSFTRPRRESKLKTWKIGQVLDNQSNHDELLEWNSMSALESPKNEREKSLNDPTPPLNVHAPSFIGRKIEKQEIIKVESVYLPFVSSYLQPPLPPTNYYIDDNNAFQTSNEKESVMFDTRCQTLWYYEVEFKRYRRNIFLGQPYFAIGDFVKVEADRGFDVGRIVRYGETLERVRSSLNHVYGDSMYLDKRFCMPLKRILRLVSSAELHQLNRKFEEEAIVLEVCREKVRQRSLPMQVIDAEFQFDRHKLTFFFEADRRIDFRELVRDLFGLYKTRIWLQQVSQ</sequence>
<keyword evidence="3" id="KW-1185">Reference proteome</keyword>
<dbReference type="OrthoDB" id="243127at2759"/>
<name>A0A1V9Z0G9_9STRA</name>
<dbReference type="PANTHER" id="PTHR43830">
    <property type="entry name" value="PROTEIN PSP1"/>
    <property type="match status" value="1"/>
</dbReference>
<gene>
    <name evidence="2" type="ORF">THRCLA_08976</name>
</gene>
<dbReference type="InterPro" id="IPR007557">
    <property type="entry name" value="PSP1_C"/>
</dbReference>
<accession>A0A1V9Z0G9</accession>
<dbReference type="Proteomes" id="UP000243217">
    <property type="component" value="Unassembled WGS sequence"/>
</dbReference>
<feature type="domain" description="PSP1 C-terminal" evidence="1">
    <location>
        <begin position="225"/>
        <end position="310"/>
    </location>
</feature>
<dbReference type="AlphaFoldDB" id="A0A1V9Z0G9"/>
<reference evidence="2 3" key="1">
    <citation type="journal article" date="2014" name="Genome Biol. Evol.">
        <title>The secreted proteins of Achlya hypogyna and Thraustotheca clavata identify the ancestral oomycete secretome and reveal gene acquisitions by horizontal gene transfer.</title>
        <authorList>
            <person name="Misner I."/>
            <person name="Blouin N."/>
            <person name="Leonard G."/>
            <person name="Richards T.A."/>
            <person name="Lane C.E."/>
        </authorList>
    </citation>
    <scope>NUCLEOTIDE SEQUENCE [LARGE SCALE GENOMIC DNA]</scope>
    <source>
        <strain evidence="2 3">ATCC 34112</strain>
    </source>
</reference>
<evidence type="ECO:0000313" key="3">
    <source>
        <dbReference type="Proteomes" id="UP000243217"/>
    </source>
</evidence>
<evidence type="ECO:0000313" key="2">
    <source>
        <dbReference type="EMBL" id="OQR91485.1"/>
    </source>
</evidence>
<dbReference type="EMBL" id="JNBS01002417">
    <property type="protein sequence ID" value="OQR91485.1"/>
    <property type="molecule type" value="Genomic_DNA"/>
</dbReference>